<keyword evidence="2" id="KW-1185">Reference proteome</keyword>
<dbReference type="EMBL" id="KV417596">
    <property type="protein sequence ID" value="KZP16177.1"/>
    <property type="molecule type" value="Genomic_DNA"/>
</dbReference>
<accession>A0A166EWC0</accession>
<evidence type="ECO:0000313" key="1">
    <source>
        <dbReference type="EMBL" id="KZP16177.1"/>
    </source>
</evidence>
<dbReference type="AlphaFoldDB" id="A0A166EWC0"/>
<reference evidence="1 2" key="1">
    <citation type="journal article" date="2016" name="Mol. Biol. Evol.">
        <title>Comparative Genomics of Early-Diverging Mushroom-Forming Fungi Provides Insights into the Origins of Lignocellulose Decay Capabilities.</title>
        <authorList>
            <person name="Nagy L.G."/>
            <person name="Riley R."/>
            <person name="Tritt A."/>
            <person name="Adam C."/>
            <person name="Daum C."/>
            <person name="Floudas D."/>
            <person name="Sun H."/>
            <person name="Yadav J.S."/>
            <person name="Pangilinan J."/>
            <person name="Larsson K.H."/>
            <person name="Matsuura K."/>
            <person name="Barry K."/>
            <person name="Labutti K."/>
            <person name="Kuo R."/>
            <person name="Ohm R.A."/>
            <person name="Bhattacharya S.S."/>
            <person name="Shirouzu T."/>
            <person name="Yoshinaga Y."/>
            <person name="Martin F.M."/>
            <person name="Grigoriev I.V."/>
            <person name="Hibbett D.S."/>
        </authorList>
    </citation>
    <scope>NUCLEOTIDE SEQUENCE [LARGE SCALE GENOMIC DNA]</scope>
    <source>
        <strain evidence="1 2">CBS 109695</strain>
    </source>
</reference>
<dbReference type="Proteomes" id="UP000076532">
    <property type="component" value="Unassembled WGS sequence"/>
</dbReference>
<name>A0A166EWC0_9AGAM</name>
<protein>
    <submittedName>
        <fullName evidence="1">Uncharacterized protein</fullName>
    </submittedName>
</protein>
<organism evidence="1 2">
    <name type="scientific">Athelia psychrophila</name>
    <dbReference type="NCBI Taxonomy" id="1759441"/>
    <lineage>
        <taxon>Eukaryota</taxon>
        <taxon>Fungi</taxon>
        <taxon>Dikarya</taxon>
        <taxon>Basidiomycota</taxon>
        <taxon>Agaricomycotina</taxon>
        <taxon>Agaricomycetes</taxon>
        <taxon>Agaricomycetidae</taxon>
        <taxon>Atheliales</taxon>
        <taxon>Atheliaceae</taxon>
        <taxon>Athelia</taxon>
    </lineage>
</organism>
<gene>
    <name evidence="1" type="ORF">FIBSPDRAFT_866203</name>
</gene>
<sequence>MSIRPHAIWFSEVPELSDSSVDHFPTLGVVPFAKKVQLVLVNSRYAPLPVHVNFRTDHSRRQPTTYYAGPVSTIDSQLNSG</sequence>
<proteinExistence type="predicted"/>
<evidence type="ECO:0000313" key="2">
    <source>
        <dbReference type="Proteomes" id="UP000076532"/>
    </source>
</evidence>